<feature type="binding site" evidence="8">
    <location>
        <begin position="150"/>
        <end position="152"/>
    </location>
    <ligand>
        <name>ATP</name>
        <dbReference type="ChEBI" id="CHEBI:30616"/>
    </ligand>
</feature>
<reference evidence="10 11" key="1">
    <citation type="journal article" date="2016" name="Nat. Commun.">
        <title>Thousands of microbial genomes shed light on interconnected biogeochemical processes in an aquifer system.</title>
        <authorList>
            <person name="Anantharaman K."/>
            <person name="Brown C.T."/>
            <person name="Hug L.A."/>
            <person name="Sharon I."/>
            <person name="Castelle C.J."/>
            <person name="Probst A.J."/>
            <person name="Thomas B.C."/>
            <person name="Singh A."/>
            <person name="Wilkins M.J."/>
            <person name="Karaoz U."/>
            <person name="Brodie E.L."/>
            <person name="Williams K.H."/>
            <person name="Hubbard S.S."/>
            <person name="Banfield J.F."/>
        </authorList>
    </citation>
    <scope>NUCLEOTIDE SEQUENCE [LARGE SCALE GENOMIC DNA]</scope>
</reference>
<keyword evidence="3 8" id="KW-0547">Nucleotide-binding</keyword>
<dbReference type="GO" id="GO:0006436">
    <property type="term" value="P:tryptophanyl-tRNA aminoacylation"/>
    <property type="evidence" value="ECO:0007669"/>
    <property type="project" value="UniProtKB-UniRule"/>
</dbReference>
<proteinExistence type="inferred from homology"/>
<comment type="caution">
    <text evidence="10">The sequence shown here is derived from an EMBL/GenBank/DDBJ whole genome shotgun (WGS) entry which is preliminary data.</text>
</comment>
<dbReference type="PANTHER" id="PTHR43766">
    <property type="entry name" value="TRYPTOPHAN--TRNA LIGASE, MITOCHONDRIAL"/>
    <property type="match status" value="1"/>
</dbReference>
<dbReference type="PANTHER" id="PTHR43766:SF1">
    <property type="entry name" value="TRYPTOPHAN--TRNA LIGASE, MITOCHONDRIAL"/>
    <property type="match status" value="1"/>
</dbReference>
<accession>A0A1F4TNR0</accession>
<keyword evidence="4 8" id="KW-0067">ATP-binding</keyword>
<keyword evidence="6 8" id="KW-0030">Aminoacyl-tRNA synthetase</keyword>
<feature type="short sequence motif" description="'KMSKS' region" evidence="8">
    <location>
        <begin position="195"/>
        <end position="199"/>
    </location>
</feature>
<evidence type="ECO:0000256" key="4">
    <source>
        <dbReference type="ARBA" id="ARBA00022840"/>
    </source>
</evidence>
<dbReference type="CDD" id="cd00806">
    <property type="entry name" value="TrpRS_core"/>
    <property type="match status" value="1"/>
</dbReference>
<evidence type="ECO:0000313" key="11">
    <source>
        <dbReference type="Proteomes" id="UP000177309"/>
    </source>
</evidence>
<dbReference type="InterPro" id="IPR001412">
    <property type="entry name" value="aa-tRNA-synth_I_CS"/>
</dbReference>
<dbReference type="AlphaFoldDB" id="A0A1F4TNR0"/>
<organism evidence="10 11">
    <name type="scientific">candidate division WOR-1 bacterium RIFOXYC2_FULL_41_25</name>
    <dbReference type="NCBI Taxonomy" id="1802586"/>
    <lineage>
        <taxon>Bacteria</taxon>
        <taxon>Bacillati</taxon>
        <taxon>Saganbacteria</taxon>
    </lineage>
</organism>
<dbReference type="NCBIfam" id="TIGR00233">
    <property type="entry name" value="trpS"/>
    <property type="match status" value="1"/>
</dbReference>
<dbReference type="PRINTS" id="PR01039">
    <property type="entry name" value="TRNASYNTHTRP"/>
</dbReference>
<dbReference type="GO" id="GO:0004830">
    <property type="term" value="F:tryptophan-tRNA ligase activity"/>
    <property type="evidence" value="ECO:0007669"/>
    <property type="project" value="UniProtKB-UniRule"/>
</dbReference>
<dbReference type="FunFam" id="1.10.240.10:FF:000005">
    <property type="entry name" value="Tryptophan--tRNA ligase"/>
    <property type="match status" value="1"/>
</dbReference>
<evidence type="ECO:0000256" key="2">
    <source>
        <dbReference type="ARBA" id="ARBA00022598"/>
    </source>
</evidence>
<dbReference type="InterPro" id="IPR024109">
    <property type="entry name" value="Trp-tRNA-ligase_bac-type"/>
</dbReference>
<dbReference type="Gene3D" id="3.40.50.620">
    <property type="entry name" value="HUPs"/>
    <property type="match status" value="1"/>
</dbReference>
<dbReference type="SUPFAM" id="SSF52374">
    <property type="entry name" value="Nucleotidylyl transferase"/>
    <property type="match status" value="1"/>
</dbReference>
<evidence type="ECO:0000256" key="8">
    <source>
        <dbReference type="HAMAP-Rule" id="MF_00140"/>
    </source>
</evidence>
<name>A0A1F4TNR0_UNCSA</name>
<protein>
    <recommendedName>
        <fullName evidence="8">Tryptophan--tRNA ligase</fullName>
        <ecNumber evidence="8">6.1.1.2</ecNumber>
    </recommendedName>
    <alternativeName>
        <fullName evidence="8">Tryptophanyl-tRNA synthetase</fullName>
        <shortName evidence="8">TrpRS</shortName>
    </alternativeName>
</protein>
<dbReference type="InterPro" id="IPR050203">
    <property type="entry name" value="Trp-tRNA_synthetase"/>
</dbReference>
<keyword evidence="2 8" id="KW-0436">Ligase</keyword>
<feature type="binding site" evidence="8">
    <location>
        <begin position="195"/>
        <end position="199"/>
    </location>
    <ligand>
        <name>ATP</name>
        <dbReference type="ChEBI" id="CHEBI:30616"/>
    </ligand>
</feature>
<dbReference type="GO" id="GO:0005524">
    <property type="term" value="F:ATP binding"/>
    <property type="evidence" value="ECO:0007669"/>
    <property type="project" value="UniProtKB-UniRule"/>
</dbReference>
<dbReference type="EC" id="6.1.1.2" evidence="8"/>
<evidence type="ECO:0000313" key="10">
    <source>
        <dbReference type="EMBL" id="OGC34351.1"/>
    </source>
</evidence>
<dbReference type="InterPro" id="IPR002306">
    <property type="entry name" value="Trp-tRNA-ligase"/>
</dbReference>
<dbReference type="GO" id="GO:0005829">
    <property type="term" value="C:cytosol"/>
    <property type="evidence" value="ECO:0007669"/>
    <property type="project" value="TreeGrafter"/>
</dbReference>
<dbReference type="Gene3D" id="1.10.240.10">
    <property type="entry name" value="Tyrosyl-Transfer RNA Synthetase"/>
    <property type="match status" value="1"/>
</dbReference>
<feature type="binding site" evidence="8">
    <location>
        <position position="188"/>
    </location>
    <ligand>
        <name>ATP</name>
        <dbReference type="ChEBI" id="CHEBI:30616"/>
    </ligand>
</feature>
<dbReference type="Pfam" id="PF00579">
    <property type="entry name" value="tRNA-synt_1b"/>
    <property type="match status" value="1"/>
</dbReference>
<comment type="function">
    <text evidence="8">Catalyzes the attachment of tryptophan to tRNA(Trp).</text>
</comment>
<dbReference type="InterPro" id="IPR014729">
    <property type="entry name" value="Rossmann-like_a/b/a_fold"/>
</dbReference>
<comment type="subcellular location">
    <subcellularLocation>
        <location evidence="8">Cytoplasm</location>
    </subcellularLocation>
</comment>
<comment type="catalytic activity">
    <reaction evidence="7 8">
        <text>tRNA(Trp) + L-tryptophan + ATP = L-tryptophyl-tRNA(Trp) + AMP + diphosphate + H(+)</text>
        <dbReference type="Rhea" id="RHEA:24080"/>
        <dbReference type="Rhea" id="RHEA-COMP:9671"/>
        <dbReference type="Rhea" id="RHEA-COMP:9705"/>
        <dbReference type="ChEBI" id="CHEBI:15378"/>
        <dbReference type="ChEBI" id="CHEBI:30616"/>
        <dbReference type="ChEBI" id="CHEBI:33019"/>
        <dbReference type="ChEBI" id="CHEBI:57912"/>
        <dbReference type="ChEBI" id="CHEBI:78442"/>
        <dbReference type="ChEBI" id="CHEBI:78535"/>
        <dbReference type="ChEBI" id="CHEBI:456215"/>
        <dbReference type="EC" id="6.1.1.2"/>
    </reaction>
</comment>
<evidence type="ECO:0000256" key="5">
    <source>
        <dbReference type="ARBA" id="ARBA00022917"/>
    </source>
</evidence>
<sequence length="337" mass="37766">MAKKRVLSGIQPTGLLHLGNLIGAIENWVKLQDQYECFFFIADWHALTSTYDDTSKSKEDVKQVCIDLLSCGIDPKKCVLFKQSDIKEHAELHLLFSMITPLPWLERVPTYKSKIDEIKGHDLGTYGFLGYPILQAADILMYKADFVPVGQDQLPHIELTREIARRFNSLYVDVFPEPKELLTKFPVLPGLDGRKMSKSSNNTIAISDSPEVIAKKVLTMITDPARVKKTDKGHPGVCSVYKFYQVFGKDKAVVVASECRAAECGCVACKKELAEVLINYLKPIHAKRKELEKDPGKIEQILNEGADKAEKIAKITMREVRGAMIQEGGSYDSRSCV</sequence>
<evidence type="ECO:0000256" key="9">
    <source>
        <dbReference type="RuleBase" id="RU363036"/>
    </source>
</evidence>
<dbReference type="HAMAP" id="MF_00140_B">
    <property type="entry name" value="Trp_tRNA_synth_B"/>
    <property type="match status" value="1"/>
</dbReference>
<dbReference type="PROSITE" id="PS00178">
    <property type="entry name" value="AA_TRNA_LIGASE_I"/>
    <property type="match status" value="1"/>
</dbReference>
<gene>
    <name evidence="8" type="primary">trpS</name>
    <name evidence="10" type="ORF">A2462_07820</name>
</gene>
<dbReference type="EMBL" id="MEUI01000019">
    <property type="protein sequence ID" value="OGC34351.1"/>
    <property type="molecule type" value="Genomic_DNA"/>
</dbReference>
<comment type="subunit">
    <text evidence="8">Homodimer.</text>
</comment>
<comment type="similarity">
    <text evidence="1 8 9">Belongs to the class-I aminoacyl-tRNA synthetase family.</text>
</comment>
<evidence type="ECO:0000256" key="6">
    <source>
        <dbReference type="ARBA" id="ARBA00023146"/>
    </source>
</evidence>
<evidence type="ECO:0000256" key="3">
    <source>
        <dbReference type="ARBA" id="ARBA00022741"/>
    </source>
</evidence>
<feature type="short sequence motif" description="'HIGH' region" evidence="8">
    <location>
        <begin position="12"/>
        <end position="20"/>
    </location>
</feature>
<dbReference type="InterPro" id="IPR002305">
    <property type="entry name" value="aa-tRNA-synth_Ic"/>
</dbReference>
<dbReference type="Proteomes" id="UP000177309">
    <property type="component" value="Unassembled WGS sequence"/>
</dbReference>
<evidence type="ECO:0000256" key="7">
    <source>
        <dbReference type="ARBA" id="ARBA00049929"/>
    </source>
</evidence>
<keyword evidence="8" id="KW-0963">Cytoplasm</keyword>
<keyword evidence="5 8" id="KW-0648">Protein biosynthesis</keyword>
<feature type="binding site" evidence="8">
    <location>
        <begin position="11"/>
        <end position="13"/>
    </location>
    <ligand>
        <name>ATP</name>
        <dbReference type="ChEBI" id="CHEBI:30616"/>
    </ligand>
</feature>
<feature type="binding site" evidence="8">
    <location>
        <position position="138"/>
    </location>
    <ligand>
        <name>L-tryptophan</name>
        <dbReference type="ChEBI" id="CHEBI:57912"/>
    </ligand>
</feature>
<evidence type="ECO:0000256" key="1">
    <source>
        <dbReference type="ARBA" id="ARBA00005594"/>
    </source>
</evidence>
<feature type="binding site" evidence="8">
    <location>
        <begin position="19"/>
        <end position="20"/>
    </location>
    <ligand>
        <name>ATP</name>
        <dbReference type="ChEBI" id="CHEBI:30616"/>
    </ligand>
</feature>